<reference evidence="1" key="1">
    <citation type="submission" date="2022-08" db="EMBL/GenBank/DDBJ databases">
        <title>Polycladomyces zharkentsis sp. nov., a novel thermophilic CMC and starch-degrading bacterium isolated from a geothermal spring in Kazakhstan.</title>
        <authorList>
            <person name="Mashzhan A."/>
            <person name="Kistaubaeva A."/>
            <person name="Javier-Lopez R."/>
            <person name="Birkeland N.-K."/>
        </authorList>
    </citation>
    <scope>NUCLEOTIDE SEQUENCE</scope>
    <source>
        <strain evidence="1">KSR 13</strain>
    </source>
</reference>
<dbReference type="InterPro" id="IPR026838">
    <property type="entry name" value="YheC/D"/>
</dbReference>
<dbReference type="SUPFAM" id="SSF56059">
    <property type="entry name" value="Glutathione synthetase ATP-binding domain-like"/>
    <property type="match status" value="1"/>
</dbReference>
<evidence type="ECO:0000313" key="2">
    <source>
        <dbReference type="Proteomes" id="UP001174196"/>
    </source>
</evidence>
<dbReference type="Gene3D" id="3.30.470.20">
    <property type="entry name" value="ATP-grasp fold, B domain"/>
    <property type="match status" value="1"/>
</dbReference>
<keyword evidence="2" id="KW-1185">Reference proteome</keyword>
<sequence length="266" mass="30889">MINFDHERKFLNKWEMHKWLQSNDISPGYLPDTIFYADFSNIEEMLNRYGRVYIKSVAGFGGKEVIYLSRREDRNDYILKKEQHPIQVADSIDSMVLPLSESEKYIVQQGIIFKKYKNRPICIRSHLIKDPKRGWVYIGDLVRAGGEGAVVSNVTISGGEVLPTSYIFENYDNYLKYKLYMVSQKICQSLNVIYEFKEVGIDFGIDEKGDIWIIEVNTNDAIGGPCHLLFSKLPDWTIYNKLRKMTAEIAGVPDIIMNWLFTDENQ</sequence>
<accession>A0ABT8IJM9</accession>
<dbReference type="Proteomes" id="UP001174196">
    <property type="component" value="Unassembled WGS sequence"/>
</dbReference>
<dbReference type="RefSeq" id="WP_301237724.1">
    <property type="nucleotide sequence ID" value="NZ_JANRHH010000017.1"/>
</dbReference>
<proteinExistence type="predicted"/>
<gene>
    <name evidence="1" type="ORF">NWF35_03570</name>
</gene>
<protein>
    <submittedName>
        <fullName evidence="1">YheC/YheD family protein</fullName>
    </submittedName>
</protein>
<organism evidence="1 2">
    <name type="scientific">Polycladomyces subterraneus</name>
    <dbReference type="NCBI Taxonomy" id="1016997"/>
    <lineage>
        <taxon>Bacteria</taxon>
        <taxon>Bacillati</taxon>
        <taxon>Bacillota</taxon>
        <taxon>Bacilli</taxon>
        <taxon>Bacillales</taxon>
        <taxon>Thermoactinomycetaceae</taxon>
        <taxon>Polycladomyces</taxon>
    </lineage>
</organism>
<comment type="caution">
    <text evidence="1">The sequence shown here is derived from an EMBL/GenBank/DDBJ whole genome shotgun (WGS) entry which is preliminary data.</text>
</comment>
<name>A0ABT8IJM9_9BACL</name>
<dbReference type="EMBL" id="JANRHH010000017">
    <property type="protein sequence ID" value="MDN4592992.1"/>
    <property type="molecule type" value="Genomic_DNA"/>
</dbReference>
<dbReference type="Pfam" id="PF14398">
    <property type="entry name" value="ATPgrasp_YheCD"/>
    <property type="match status" value="1"/>
</dbReference>
<evidence type="ECO:0000313" key="1">
    <source>
        <dbReference type="EMBL" id="MDN4592992.1"/>
    </source>
</evidence>